<evidence type="ECO:0008006" key="6">
    <source>
        <dbReference type="Google" id="ProtNLM"/>
    </source>
</evidence>
<dbReference type="OrthoDB" id="1700077at2759"/>
<dbReference type="EMBL" id="BJWL01000016">
    <property type="protein sequence ID" value="GFZ03541.1"/>
    <property type="molecule type" value="Genomic_DNA"/>
</dbReference>
<name>A0A7J0FXW8_9ERIC</name>
<keyword evidence="2" id="KW-0274">FAD</keyword>
<reference evidence="4 5" key="1">
    <citation type="submission" date="2019-07" db="EMBL/GenBank/DDBJ databases">
        <title>De Novo Assembly of kiwifruit Actinidia rufa.</title>
        <authorList>
            <person name="Sugita-Konishi S."/>
            <person name="Sato K."/>
            <person name="Mori E."/>
            <person name="Abe Y."/>
            <person name="Kisaki G."/>
            <person name="Hamano K."/>
            <person name="Suezawa K."/>
            <person name="Otani M."/>
            <person name="Fukuda T."/>
            <person name="Manabe T."/>
            <person name="Gomi K."/>
            <person name="Tabuchi M."/>
            <person name="Akimitsu K."/>
            <person name="Kataoka I."/>
        </authorList>
    </citation>
    <scope>NUCLEOTIDE SEQUENCE [LARGE SCALE GENOMIC DNA]</scope>
    <source>
        <strain evidence="5">cv. Fuchu</strain>
    </source>
</reference>
<dbReference type="GO" id="GO:0016491">
    <property type="term" value="F:oxidoreductase activity"/>
    <property type="evidence" value="ECO:0007669"/>
    <property type="project" value="UniProtKB-KW"/>
</dbReference>
<comment type="caution">
    <text evidence="4">The sequence shown here is derived from an EMBL/GenBank/DDBJ whole genome shotgun (WGS) entry which is preliminary data.</text>
</comment>
<sequence length="292" mass="34106">MDSLQNKTVDAKDDWYLKCEKVVEVDIDAVVVATGHYSQQQRSSVKKNKSKKESLWVQWIHQNRSFWEYIPKHEDSPLIKQIIALRDEILAAEHSVERALQRMNQWAPNGELQSRLAYDYCRPRSAKLAWPKLVWHSSITLRHSFIFVTGPVRSSSDKGQAARIHRGSILPLVFWVFPFFESRGKWNAQLLSGKRTLPTCHAMMQSIEEFYHSREITGFPKCRTRDIGTFELRCSFSNNYADHAGFPNLEEWKIEVIKAAMGNFYTSMDTYRDSYDHDLELLQVAYQSPYFT</sequence>
<dbReference type="AlphaFoldDB" id="A0A7J0FXW8"/>
<keyword evidence="1" id="KW-0285">Flavoprotein</keyword>
<evidence type="ECO:0000313" key="5">
    <source>
        <dbReference type="Proteomes" id="UP000585474"/>
    </source>
</evidence>
<dbReference type="PANTHER" id="PTHR23023">
    <property type="entry name" value="DIMETHYLANILINE MONOOXYGENASE"/>
    <property type="match status" value="1"/>
</dbReference>
<dbReference type="InterPro" id="IPR050346">
    <property type="entry name" value="FMO-like"/>
</dbReference>
<dbReference type="Gene3D" id="3.50.50.60">
    <property type="entry name" value="FAD/NAD(P)-binding domain"/>
    <property type="match status" value="1"/>
</dbReference>
<gene>
    <name evidence="4" type="ORF">Acr_16g0001650</name>
</gene>
<accession>A0A7J0FXW8</accession>
<proteinExistence type="predicted"/>
<evidence type="ECO:0000256" key="2">
    <source>
        <dbReference type="ARBA" id="ARBA00022827"/>
    </source>
</evidence>
<evidence type="ECO:0000256" key="1">
    <source>
        <dbReference type="ARBA" id="ARBA00022630"/>
    </source>
</evidence>
<keyword evidence="3" id="KW-0560">Oxidoreductase</keyword>
<dbReference type="InterPro" id="IPR036188">
    <property type="entry name" value="FAD/NAD-bd_sf"/>
</dbReference>
<dbReference type="Proteomes" id="UP000585474">
    <property type="component" value="Unassembled WGS sequence"/>
</dbReference>
<protein>
    <recommendedName>
        <fullName evidence="6">Flavin-containing monooxygenase</fullName>
    </recommendedName>
</protein>
<evidence type="ECO:0000256" key="3">
    <source>
        <dbReference type="ARBA" id="ARBA00023002"/>
    </source>
</evidence>
<evidence type="ECO:0000313" key="4">
    <source>
        <dbReference type="EMBL" id="GFZ03541.1"/>
    </source>
</evidence>
<keyword evidence="5" id="KW-1185">Reference proteome</keyword>
<organism evidence="4 5">
    <name type="scientific">Actinidia rufa</name>
    <dbReference type="NCBI Taxonomy" id="165716"/>
    <lineage>
        <taxon>Eukaryota</taxon>
        <taxon>Viridiplantae</taxon>
        <taxon>Streptophyta</taxon>
        <taxon>Embryophyta</taxon>
        <taxon>Tracheophyta</taxon>
        <taxon>Spermatophyta</taxon>
        <taxon>Magnoliopsida</taxon>
        <taxon>eudicotyledons</taxon>
        <taxon>Gunneridae</taxon>
        <taxon>Pentapetalae</taxon>
        <taxon>asterids</taxon>
        <taxon>Ericales</taxon>
        <taxon>Actinidiaceae</taxon>
        <taxon>Actinidia</taxon>
    </lineage>
</organism>